<evidence type="ECO:0000256" key="5">
    <source>
        <dbReference type="ARBA" id="ARBA00022490"/>
    </source>
</evidence>
<dbReference type="STRING" id="69.GLE_3153"/>
<evidence type="ECO:0000256" key="7">
    <source>
        <dbReference type="ARBA" id="ARBA00022801"/>
    </source>
</evidence>
<dbReference type="PATRIC" id="fig|69.6.peg.3110"/>
<organism evidence="12 13">
    <name type="scientific">Lysobacter enzymogenes</name>
    <dbReference type="NCBI Taxonomy" id="69"/>
    <lineage>
        <taxon>Bacteria</taxon>
        <taxon>Pseudomonadati</taxon>
        <taxon>Pseudomonadota</taxon>
        <taxon>Gammaproteobacteria</taxon>
        <taxon>Lysobacterales</taxon>
        <taxon>Lysobacteraceae</taxon>
        <taxon>Lysobacter</taxon>
    </lineage>
</organism>
<dbReference type="InterPro" id="IPR033694">
    <property type="entry name" value="PGPEP1_Cys_AS"/>
</dbReference>
<evidence type="ECO:0000256" key="1">
    <source>
        <dbReference type="ARBA" id="ARBA00001770"/>
    </source>
</evidence>
<dbReference type="PROSITE" id="PS01334">
    <property type="entry name" value="PYRASE_CYS"/>
    <property type="match status" value="1"/>
</dbReference>
<dbReference type="PRINTS" id="PR00706">
    <property type="entry name" value="PYROGLUPTASE"/>
</dbReference>
<comment type="subcellular location">
    <subcellularLocation>
        <location evidence="3 9">Cytoplasm</location>
    </subcellularLocation>
</comment>
<dbReference type="HAMAP" id="MF_00417">
    <property type="entry name" value="Pyrrolid_peptidase"/>
    <property type="match status" value="1"/>
</dbReference>
<dbReference type="CDD" id="cd00501">
    <property type="entry name" value="Peptidase_C15"/>
    <property type="match status" value="1"/>
</dbReference>
<sequence length="222" mass="23803">MNADFDQAPVLLTGFAPFGGEASNPSWEAVQRLHGERIGGRPVVAHCLPVAYAGCLPQLRERLDALRPALVLCIGQAGGRAQLSIERIAINVDDARIPDNQGRQPIDEPVIADGPAAYFSSLPIKALRAALHEAGIPAEISQSAGTYLCNHVFYGLLHELHLRGDARVRGGFIHIPYSPAQAARHAGAPSLDSEHVVRALRVMIETALTTRIDRRLAGGAEH</sequence>
<evidence type="ECO:0000256" key="4">
    <source>
        <dbReference type="ARBA" id="ARBA00006641"/>
    </source>
</evidence>
<evidence type="ECO:0000256" key="11">
    <source>
        <dbReference type="PROSITE-ProRule" id="PRU10077"/>
    </source>
</evidence>
<proteinExistence type="inferred from homology"/>
<dbReference type="InterPro" id="IPR000816">
    <property type="entry name" value="Peptidase_C15"/>
</dbReference>
<keyword evidence="6 9" id="KW-0645">Protease</keyword>
<feature type="active site" evidence="9 10">
    <location>
        <position position="86"/>
    </location>
</feature>
<dbReference type="PANTHER" id="PTHR23402:SF1">
    <property type="entry name" value="PYROGLUTAMYL-PEPTIDASE I"/>
    <property type="match status" value="1"/>
</dbReference>
<dbReference type="SUPFAM" id="SSF53182">
    <property type="entry name" value="Pyrrolidone carboxyl peptidase (pyroglutamate aminopeptidase)"/>
    <property type="match status" value="1"/>
</dbReference>
<evidence type="ECO:0000256" key="9">
    <source>
        <dbReference type="HAMAP-Rule" id="MF_00417"/>
    </source>
</evidence>
<dbReference type="Gene3D" id="3.40.630.20">
    <property type="entry name" value="Peptidase C15, pyroglutamyl peptidase I-like"/>
    <property type="match status" value="1"/>
</dbReference>
<dbReference type="KEGG" id="lez:GLE_3153"/>
<dbReference type="InterPro" id="IPR033693">
    <property type="entry name" value="PGPEP1_Glu_AS"/>
</dbReference>
<dbReference type="PIRSF" id="PIRSF015592">
    <property type="entry name" value="Prld-crbxl_pptds"/>
    <property type="match status" value="1"/>
</dbReference>
<evidence type="ECO:0000313" key="12">
    <source>
        <dbReference type="EMBL" id="ALN58499.1"/>
    </source>
</evidence>
<dbReference type="NCBIfam" id="NF009676">
    <property type="entry name" value="PRK13197.1"/>
    <property type="match status" value="1"/>
</dbReference>
<dbReference type="InterPro" id="IPR036440">
    <property type="entry name" value="Peptidase_C15-like_sf"/>
</dbReference>
<feature type="active site" evidence="9">
    <location>
        <position position="174"/>
    </location>
</feature>
<reference evidence="12 13" key="1">
    <citation type="submission" date="2015-11" db="EMBL/GenBank/DDBJ databases">
        <title>Genome sequences of Lysobacter enzymogenes strain C3 and Lysobacter antibioticus ATCC 29479.</title>
        <authorList>
            <person name="Kobayashi D.Y."/>
        </authorList>
    </citation>
    <scope>NUCLEOTIDE SEQUENCE [LARGE SCALE GENOMIC DNA]</scope>
    <source>
        <strain evidence="12 13">C3</strain>
    </source>
</reference>
<gene>
    <name evidence="9 12" type="primary">pcp</name>
    <name evidence="12" type="ORF">GLE_3153</name>
</gene>
<dbReference type="InterPro" id="IPR016125">
    <property type="entry name" value="Peptidase_C15-like"/>
</dbReference>
<comment type="function">
    <text evidence="2 9">Removes 5-oxoproline from various penultimate amino acid residues except L-proline.</text>
</comment>
<dbReference type="OrthoDB" id="9779738at2"/>
<name>A0A0S2DIZ8_LYSEN</name>
<dbReference type="NCBIfam" id="TIGR00504">
    <property type="entry name" value="pyro_pdase"/>
    <property type="match status" value="1"/>
</dbReference>
<dbReference type="InterPro" id="IPR029762">
    <property type="entry name" value="PGP-I_bact-type"/>
</dbReference>
<dbReference type="PROSITE" id="PS01333">
    <property type="entry name" value="PYRASE_GLU"/>
    <property type="match status" value="1"/>
</dbReference>
<feature type="active site" evidence="9 11">
    <location>
        <position position="149"/>
    </location>
</feature>
<keyword evidence="8 9" id="KW-0788">Thiol protease</keyword>
<evidence type="ECO:0000256" key="10">
    <source>
        <dbReference type="PROSITE-ProRule" id="PRU10076"/>
    </source>
</evidence>
<comment type="subunit">
    <text evidence="9">Homotetramer.</text>
</comment>
<evidence type="ECO:0000313" key="13">
    <source>
        <dbReference type="Proteomes" id="UP000061569"/>
    </source>
</evidence>
<keyword evidence="7 9" id="KW-0378">Hydrolase</keyword>
<dbReference type="GO" id="GO:0016920">
    <property type="term" value="F:pyroglutamyl-peptidase activity"/>
    <property type="evidence" value="ECO:0007669"/>
    <property type="project" value="UniProtKB-UniRule"/>
</dbReference>
<comment type="similarity">
    <text evidence="4 9">Belongs to the peptidase C15 family.</text>
</comment>
<protein>
    <recommendedName>
        <fullName evidence="9">Pyrrolidone-carboxylate peptidase</fullName>
        <ecNumber evidence="9">3.4.19.3</ecNumber>
    </recommendedName>
    <alternativeName>
        <fullName evidence="9">5-oxoprolyl-peptidase</fullName>
    </alternativeName>
    <alternativeName>
        <fullName evidence="9">Pyroglutamyl-peptidase I</fullName>
        <shortName evidence="9">PGP-I</shortName>
        <shortName evidence="9">Pyrase</shortName>
    </alternativeName>
</protein>
<dbReference type="Proteomes" id="UP000061569">
    <property type="component" value="Chromosome"/>
</dbReference>
<evidence type="ECO:0000256" key="8">
    <source>
        <dbReference type="ARBA" id="ARBA00022807"/>
    </source>
</evidence>
<evidence type="ECO:0000256" key="2">
    <source>
        <dbReference type="ARBA" id="ARBA00002280"/>
    </source>
</evidence>
<dbReference type="GO" id="GO:0006508">
    <property type="term" value="P:proteolysis"/>
    <property type="evidence" value="ECO:0007669"/>
    <property type="project" value="UniProtKB-KW"/>
</dbReference>
<dbReference type="EMBL" id="CP013140">
    <property type="protein sequence ID" value="ALN58499.1"/>
    <property type="molecule type" value="Genomic_DNA"/>
</dbReference>
<dbReference type="GO" id="GO:0005829">
    <property type="term" value="C:cytosol"/>
    <property type="evidence" value="ECO:0007669"/>
    <property type="project" value="InterPro"/>
</dbReference>
<dbReference type="Pfam" id="PF01470">
    <property type="entry name" value="Peptidase_C15"/>
    <property type="match status" value="1"/>
</dbReference>
<dbReference type="AlphaFoldDB" id="A0A0S2DIZ8"/>
<evidence type="ECO:0000256" key="6">
    <source>
        <dbReference type="ARBA" id="ARBA00022670"/>
    </source>
</evidence>
<accession>A0A0S2DIZ8</accession>
<dbReference type="PANTHER" id="PTHR23402">
    <property type="entry name" value="PROTEASE FAMILY C15 PYROGLUTAMYL-PEPTIDASE I-RELATED"/>
    <property type="match status" value="1"/>
</dbReference>
<comment type="catalytic activity">
    <reaction evidence="1 9 10">
        <text>Release of an N-terminal pyroglutamyl group from a polypeptide, the second amino acid generally not being Pro.</text>
        <dbReference type="EC" id="3.4.19.3"/>
    </reaction>
</comment>
<dbReference type="FunFam" id="3.40.630.20:FF:000001">
    <property type="entry name" value="Pyrrolidone-carboxylate peptidase"/>
    <property type="match status" value="1"/>
</dbReference>
<dbReference type="EC" id="3.4.19.3" evidence="9"/>
<evidence type="ECO:0000256" key="3">
    <source>
        <dbReference type="ARBA" id="ARBA00004496"/>
    </source>
</evidence>
<keyword evidence="5 9" id="KW-0963">Cytoplasm</keyword>